<dbReference type="SMART" id="SM00304">
    <property type="entry name" value="HAMP"/>
    <property type="match status" value="1"/>
</dbReference>
<dbReference type="CDD" id="cd01949">
    <property type="entry name" value="GGDEF"/>
    <property type="match status" value="1"/>
</dbReference>
<dbReference type="SMART" id="SM00065">
    <property type="entry name" value="GAF"/>
    <property type="match status" value="1"/>
</dbReference>
<dbReference type="PROSITE" id="PS50887">
    <property type="entry name" value="GGDEF"/>
    <property type="match status" value="1"/>
</dbReference>
<dbReference type="InterPro" id="IPR000160">
    <property type="entry name" value="GGDEF_dom"/>
</dbReference>
<dbReference type="CDD" id="cd01948">
    <property type="entry name" value="EAL"/>
    <property type="match status" value="1"/>
</dbReference>
<evidence type="ECO:0000259" key="9">
    <source>
        <dbReference type="PROSITE" id="PS50113"/>
    </source>
</evidence>
<dbReference type="NCBIfam" id="TIGR00254">
    <property type="entry name" value="GGDEF"/>
    <property type="match status" value="1"/>
</dbReference>
<dbReference type="InterPro" id="IPR033479">
    <property type="entry name" value="dCache_1"/>
</dbReference>
<dbReference type="SUPFAM" id="SSF55073">
    <property type="entry name" value="Nucleotide cyclase"/>
    <property type="match status" value="1"/>
</dbReference>
<evidence type="ECO:0000259" key="12">
    <source>
        <dbReference type="PROSITE" id="PS50887"/>
    </source>
</evidence>
<evidence type="ECO:0000256" key="5">
    <source>
        <dbReference type="ARBA" id="ARBA00023136"/>
    </source>
</evidence>
<dbReference type="SMART" id="SM00052">
    <property type="entry name" value="EAL"/>
    <property type="match status" value="1"/>
</dbReference>
<feature type="domain" description="HAMP" evidence="11">
    <location>
        <begin position="323"/>
        <end position="376"/>
    </location>
</feature>
<dbReference type="Gene3D" id="3.30.70.270">
    <property type="match status" value="1"/>
</dbReference>
<dbReference type="Pfam" id="PF00990">
    <property type="entry name" value="GGDEF"/>
    <property type="match status" value="1"/>
</dbReference>
<evidence type="ECO:0000259" key="8">
    <source>
        <dbReference type="PROSITE" id="PS50112"/>
    </source>
</evidence>
<dbReference type="CDD" id="cd12914">
    <property type="entry name" value="PDC1_DGC_like"/>
    <property type="match status" value="1"/>
</dbReference>
<dbReference type="InterPro" id="IPR029016">
    <property type="entry name" value="GAF-like_dom_sf"/>
</dbReference>
<accession>A0A1U7J905</accession>
<dbReference type="Gene3D" id="3.30.450.20">
    <property type="entry name" value="PAS domain"/>
    <property type="match status" value="3"/>
</dbReference>
<dbReference type="InterPro" id="IPR003660">
    <property type="entry name" value="HAMP_dom"/>
</dbReference>
<sequence>MQRFFPSWVNTSLGIRLGIAFSSITLLLSAVLGGVAGRQAEDQIERDMGDRLALMADQLAEELDRSLFERYREIQIIAEFKLVGKLAQPTVERQTLLERLQSTYPDYTWIGFADDQGVVQVSTQDLLEGVSVAERDWFVAAKNEPFVGDVHDAKLLSKLLPPKADGAPLRLLDVAAPVYSDRGELYGVLGAHITWEWVEEVAASLMQEPTASNQAVFIVDAAGKVILGPEAWQGQQLALESLRLAQSQSKGSTVERWPDGQRYLVGFVSSQGHSSYPGLGWTILVHEPVATAFSPARALFWQILLGGLGLGSGFVVVGWLAAYRITKPLLQIAAAADQIRDGNRDVPLPRVKGHNEVSRLTEAFTQLIANLFAQETALRTSNSQLRQQLQAKRLMGRSLKRSHEQLRQIVDGIEDSLLLREVSTGKLIYSNNRFADLYQDVVADNSSPGAWLQYVHPDDRAWVAEKFEDELQGKDFFNDEYRFVGADGHTRWIWNRSFPIRDEQGEVYRYVVIERDITEIKQAADALQQLMAGTAAVTGEAFFQQLVRHLASALDADCVYVAESHTDGMHTLAFWCEGELQPNITIASTEMPCALVLNQGFHRCPDQVAESFPSNPFLQRLGLKGYVGVTMTSAGGDVLGLLCVMSKRPLRDRIDYATILQIFANRAAAELERQQARAALQQSEARFRLLAENVKDLVCLHDLTGKFLYLSPSCTALLGFEPEELVGSDPYRQCHPEDRPLIRPQFQQALQDPASGSITYRVRCKNRRYIWLETLIKVIYSDEGLPTYLQTSSRDVTDQVRMLHQMEHDATHDCLTGLPNRSLLLERLNLAIKRIHQYDDAQFAVLLIDLDRFKVINDSLGHQVGDRLLQLIAKRLQAAIGGVDLAARLGGDEFVLLIEDIDNLATAVRTAERVLGSFQTAISLASQEVVMGASIGIVLGDRSYSEGIDMLRDAEIAMYSAKQTGQLGYAIFNQTMHQKALQRLELENALRLAIAQQELTLRYQPIVDLATGGLVGFEALVRWQHPVQGMISPVEFIPIAEDTGLIVPLGTWVLKTACQQLATWQRQFPEAAALKMSVNLSVIQLKEANLVDLVEQILAETSLPGHCLALEITESMFMEDIEVINQRLQQLNQRAIQISIDDFGTGFSSLSYLHRLSVNNLKIDRSFVSNLSESHRNLSMARTIINLSQQLGLTTIAEGIETPEQLQQLRSLGCQLGQGYLFNAPVTPAVAETLLAELTEVEAAQA</sequence>
<dbReference type="InterPro" id="IPR013655">
    <property type="entry name" value="PAS_fold_3"/>
</dbReference>
<gene>
    <name evidence="13" type="ORF">NIES30_04560</name>
</gene>
<dbReference type="FunFam" id="3.20.20.450:FF:000001">
    <property type="entry name" value="Cyclic di-GMP phosphodiesterase yahA"/>
    <property type="match status" value="1"/>
</dbReference>
<keyword evidence="4 7" id="KW-1133">Transmembrane helix</keyword>
<dbReference type="InterPro" id="IPR001610">
    <property type="entry name" value="PAC"/>
</dbReference>
<dbReference type="Proteomes" id="UP000185557">
    <property type="component" value="Unassembled WGS sequence"/>
</dbReference>
<dbReference type="RefSeq" id="WP_073607226.1">
    <property type="nucleotide sequence ID" value="NZ_MRCG01000002.1"/>
</dbReference>
<dbReference type="InterPro" id="IPR001633">
    <property type="entry name" value="EAL_dom"/>
</dbReference>
<proteinExistence type="predicted"/>
<dbReference type="SMART" id="SM00267">
    <property type="entry name" value="GGDEF"/>
    <property type="match status" value="1"/>
</dbReference>
<dbReference type="InterPro" id="IPR035965">
    <property type="entry name" value="PAS-like_dom_sf"/>
</dbReference>
<dbReference type="SMART" id="SM00091">
    <property type="entry name" value="PAS"/>
    <property type="match status" value="2"/>
</dbReference>
<feature type="transmembrane region" description="Helical" evidence="7">
    <location>
        <begin position="299"/>
        <end position="322"/>
    </location>
</feature>
<dbReference type="SMART" id="SM00086">
    <property type="entry name" value="PAC"/>
    <property type="match status" value="2"/>
</dbReference>
<feature type="domain" description="PAC" evidence="9">
    <location>
        <begin position="477"/>
        <end position="529"/>
    </location>
</feature>
<dbReference type="GO" id="GO:0007165">
    <property type="term" value="P:signal transduction"/>
    <property type="evidence" value="ECO:0007669"/>
    <property type="project" value="InterPro"/>
</dbReference>
<dbReference type="Pfam" id="PF00672">
    <property type="entry name" value="HAMP"/>
    <property type="match status" value="1"/>
</dbReference>
<dbReference type="SUPFAM" id="SSF55785">
    <property type="entry name" value="PYP-like sensor domain (PAS domain)"/>
    <property type="match status" value="2"/>
</dbReference>
<dbReference type="InterPro" id="IPR000014">
    <property type="entry name" value="PAS"/>
</dbReference>
<keyword evidence="3 7" id="KW-0812">Transmembrane</keyword>
<dbReference type="EMBL" id="MRCG01000002">
    <property type="protein sequence ID" value="OKH49986.1"/>
    <property type="molecule type" value="Genomic_DNA"/>
</dbReference>
<evidence type="ECO:0000259" key="10">
    <source>
        <dbReference type="PROSITE" id="PS50883"/>
    </source>
</evidence>
<dbReference type="Pfam" id="PF01590">
    <property type="entry name" value="GAF"/>
    <property type="match status" value="1"/>
</dbReference>
<keyword evidence="5 7" id="KW-0472">Membrane</keyword>
<organism evidence="13 14">
    <name type="scientific">Phormidium tenue NIES-30</name>
    <dbReference type="NCBI Taxonomy" id="549789"/>
    <lineage>
        <taxon>Bacteria</taxon>
        <taxon>Bacillati</taxon>
        <taxon>Cyanobacteriota</taxon>
        <taxon>Cyanophyceae</taxon>
        <taxon>Oscillatoriophycideae</taxon>
        <taxon>Oscillatoriales</taxon>
        <taxon>Oscillatoriaceae</taxon>
        <taxon>Phormidium</taxon>
    </lineage>
</organism>
<dbReference type="PROSITE" id="PS50112">
    <property type="entry name" value="PAS"/>
    <property type="match status" value="2"/>
</dbReference>
<dbReference type="OrthoDB" id="425396at2"/>
<dbReference type="STRING" id="549789.NIES30_04560"/>
<evidence type="ECO:0000259" key="11">
    <source>
        <dbReference type="PROSITE" id="PS50885"/>
    </source>
</evidence>
<protein>
    <recommendedName>
        <fullName evidence="15">Diguanylate cyclase</fullName>
    </recommendedName>
</protein>
<dbReference type="GO" id="GO:0005886">
    <property type="term" value="C:plasma membrane"/>
    <property type="evidence" value="ECO:0007669"/>
    <property type="project" value="UniProtKB-SubCell"/>
</dbReference>
<dbReference type="InterPro" id="IPR052155">
    <property type="entry name" value="Biofilm_reg_signaling"/>
</dbReference>
<dbReference type="InterPro" id="IPR035919">
    <property type="entry name" value="EAL_sf"/>
</dbReference>
<dbReference type="PROSITE" id="PS50885">
    <property type="entry name" value="HAMP"/>
    <property type="match status" value="1"/>
</dbReference>
<dbReference type="InterPro" id="IPR029787">
    <property type="entry name" value="Nucleotide_cyclase"/>
</dbReference>
<evidence type="ECO:0000256" key="7">
    <source>
        <dbReference type="SAM" id="Phobius"/>
    </source>
</evidence>
<dbReference type="CDD" id="cd00130">
    <property type="entry name" value="PAS"/>
    <property type="match status" value="2"/>
</dbReference>
<dbReference type="SUPFAM" id="SSF158472">
    <property type="entry name" value="HAMP domain-like"/>
    <property type="match status" value="1"/>
</dbReference>
<comment type="subcellular location">
    <subcellularLocation>
        <location evidence="1">Cell membrane</location>
        <topology evidence="1">Multi-pass membrane protein</topology>
    </subcellularLocation>
</comment>
<evidence type="ECO:0008006" key="15">
    <source>
        <dbReference type="Google" id="ProtNLM"/>
    </source>
</evidence>
<dbReference type="SUPFAM" id="SSF55781">
    <property type="entry name" value="GAF domain-like"/>
    <property type="match status" value="1"/>
</dbReference>
<dbReference type="Pfam" id="PF00563">
    <property type="entry name" value="EAL"/>
    <property type="match status" value="1"/>
</dbReference>
<dbReference type="PROSITE" id="PS50113">
    <property type="entry name" value="PAC"/>
    <property type="match status" value="1"/>
</dbReference>
<evidence type="ECO:0000313" key="14">
    <source>
        <dbReference type="Proteomes" id="UP000185557"/>
    </source>
</evidence>
<keyword evidence="6" id="KW-0175">Coiled coil</keyword>
<dbReference type="Gene3D" id="3.30.450.40">
    <property type="match status" value="1"/>
</dbReference>
<evidence type="ECO:0000256" key="1">
    <source>
        <dbReference type="ARBA" id="ARBA00004651"/>
    </source>
</evidence>
<dbReference type="AlphaFoldDB" id="A0A1U7J905"/>
<feature type="domain" description="PAS" evidence="8">
    <location>
        <begin position="683"/>
        <end position="753"/>
    </location>
</feature>
<dbReference type="Pfam" id="PF08447">
    <property type="entry name" value="PAS_3"/>
    <property type="match status" value="2"/>
</dbReference>
<dbReference type="PANTHER" id="PTHR44757">
    <property type="entry name" value="DIGUANYLATE CYCLASE DGCP"/>
    <property type="match status" value="1"/>
</dbReference>
<evidence type="ECO:0000256" key="6">
    <source>
        <dbReference type="SAM" id="Coils"/>
    </source>
</evidence>
<feature type="coiled-coil region" evidence="6">
    <location>
        <begin position="664"/>
        <end position="693"/>
    </location>
</feature>
<keyword evidence="14" id="KW-1185">Reference proteome</keyword>
<feature type="domain" description="EAL" evidence="10">
    <location>
        <begin position="983"/>
        <end position="1239"/>
    </location>
</feature>
<reference evidence="13 14" key="1">
    <citation type="submission" date="2016-11" db="EMBL/GenBank/DDBJ databases">
        <title>Draft Genome Sequences of Nine Cyanobacterial Strains from Diverse Habitats.</title>
        <authorList>
            <person name="Zhu T."/>
            <person name="Hou S."/>
            <person name="Lu X."/>
            <person name="Hess W.R."/>
        </authorList>
    </citation>
    <scope>NUCLEOTIDE SEQUENCE [LARGE SCALE GENOMIC DNA]</scope>
    <source>
        <strain evidence="13 14">NIES-30</strain>
    </source>
</reference>
<keyword evidence="2" id="KW-1003">Cell membrane</keyword>
<dbReference type="SUPFAM" id="SSF141868">
    <property type="entry name" value="EAL domain-like"/>
    <property type="match status" value="1"/>
</dbReference>
<dbReference type="CDD" id="cd18774">
    <property type="entry name" value="PDC2_HK_sensor"/>
    <property type="match status" value="1"/>
</dbReference>
<evidence type="ECO:0000256" key="4">
    <source>
        <dbReference type="ARBA" id="ARBA00022989"/>
    </source>
</evidence>
<dbReference type="InterPro" id="IPR003018">
    <property type="entry name" value="GAF"/>
</dbReference>
<dbReference type="InterPro" id="IPR000700">
    <property type="entry name" value="PAS-assoc_C"/>
</dbReference>
<dbReference type="PANTHER" id="PTHR44757:SF2">
    <property type="entry name" value="BIOFILM ARCHITECTURE MAINTENANCE PROTEIN MBAA"/>
    <property type="match status" value="1"/>
</dbReference>
<evidence type="ECO:0000313" key="13">
    <source>
        <dbReference type="EMBL" id="OKH49986.1"/>
    </source>
</evidence>
<evidence type="ECO:0000256" key="2">
    <source>
        <dbReference type="ARBA" id="ARBA00022475"/>
    </source>
</evidence>
<dbReference type="Gene3D" id="6.10.340.10">
    <property type="match status" value="1"/>
</dbReference>
<dbReference type="NCBIfam" id="TIGR00229">
    <property type="entry name" value="sensory_box"/>
    <property type="match status" value="2"/>
</dbReference>
<dbReference type="CDD" id="cd06225">
    <property type="entry name" value="HAMP"/>
    <property type="match status" value="1"/>
</dbReference>
<comment type="caution">
    <text evidence="13">The sequence shown here is derived from an EMBL/GenBank/DDBJ whole genome shotgun (WGS) entry which is preliminary data.</text>
</comment>
<feature type="domain" description="GGDEF" evidence="12">
    <location>
        <begin position="841"/>
        <end position="974"/>
    </location>
</feature>
<dbReference type="InterPro" id="IPR043128">
    <property type="entry name" value="Rev_trsase/Diguanyl_cyclase"/>
</dbReference>
<dbReference type="PROSITE" id="PS50883">
    <property type="entry name" value="EAL"/>
    <property type="match status" value="1"/>
</dbReference>
<evidence type="ECO:0000256" key="3">
    <source>
        <dbReference type="ARBA" id="ARBA00022692"/>
    </source>
</evidence>
<feature type="domain" description="PAS" evidence="8">
    <location>
        <begin position="402"/>
        <end position="474"/>
    </location>
</feature>
<dbReference type="Gene3D" id="3.20.20.450">
    <property type="entry name" value="EAL domain"/>
    <property type="match status" value="1"/>
</dbReference>
<dbReference type="Pfam" id="PF02743">
    <property type="entry name" value="dCache_1"/>
    <property type="match status" value="1"/>
</dbReference>
<name>A0A1U7J905_9CYAN</name>